<accession>A0A919CR64</accession>
<name>A0A919CR64_9PROT</name>
<dbReference type="AlphaFoldDB" id="A0A919CR64"/>
<dbReference type="InterPro" id="IPR025528">
    <property type="entry name" value="BrnA_antitoxin"/>
</dbReference>
<evidence type="ECO:0000313" key="3">
    <source>
        <dbReference type="Proteomes" id="UP000630353"/>
    </source>
</evidence>
<protein>
    <recommendedName>
        <fullName evidence="4">BrnA antitoxin of type II toxin-antitoxin system</fullName>
    </recommendedName>
</protein>
<evidence type="ECO:0008006" key="4">
    <source>
        <dbReference type="Google" id="ProtNLM"/>
    </source>
</evidence>
<evidence type="ECO:0000313" key="2">
    <source>
        <dbReference type="EMBL" id="GHD56195.1"/>
    </source>
</evidence>
<gene>
    <name evidence="2" type="ORF">GCM10017083_36050</name>
</gene>
<dbReference type="EMBL" id="BMZS01000008">
    <property type="protein sequence ID" value="GHD56195.1"/>
    <property type="molecule type" value="Genomic_DNA"/>
</dbReference>
<dbReference type="Pfam" id="PF14384">
    <property type="entry name" value="BrnA_antitoxin"/>
    <property type="match status" value="1"/>
</dbReference>
<proteinExistence type="predicted"/>
<keyword evidence="3" id="KW-1185">Reference proteome</keyword>
<comment type="caution">
    <text evidence="2">The sequence shown here is derived from an EMBL/GenBank/DDBJ whole genome shotgun (WGS) entry which is preliminary data.</text>
</comment>
<evidence type="ECO:0000256" key="1">
    <source>
        <dbReference type="SAM" id="MobiDB-lite"/>
    </source>
</evidence>
<feature type="region of interest" description="Disordered" evidence="1">
    <location>
        <begin position="1"/>
        <end position="24"/>
    </location>
</feature>
<organism evidence="2 3">
    <name type="scientific">Thalassobaculum fulvum</name>
    <dbReference type="NCBI Taxonomy" id="1633335"/>
    <lineage>
        <taxon>Bacteria</taxon>
        <taxon>Pseudomonadati</taxon>
        <taxon>Pseudomonadota</taxon>
        <taxon>Alphaproteobacteria</taxon>
        <taxon>Rhodospirillales</taxon>
        <taxon>Thalassobaculaceae</taxon>
        <taxon>Thalassobaculum</taxon>
    </lineage>
</organism>
<sequence>MAGRRLTEEEQDALDALGDLPDDRIDTTDVPEVRDFSHAIRGALYRPIKQQLTLKLDADLVDWFKRHQIDGRSATEKGYQTRLNLALRLYVQQHDPEFGLSLTPTRDAVAGTSGRR</sequence>
<dbReference type="RefSeq" id="WP_189992173.1">
    <property type="nucleotide sequence ID" value="NZ_BMZS01000008.1"/>
</dbReference>
<dbReference type="Proteomes" id="UP000630353">
    <property type="component" value="Unassembled WGS sequence"/>
</dbReference>
<reference evidence="2" key="2">
    <citation type="submission" date="2020-09" db="EMBL/GenBank/DDBJ databases">
        <authorList>
            <person name="Sun Q."/>
            <person name="Kim S."/>
        </authorList>
    </citation>
    <scope>NUCLEOTIDE SEQUENCE</scope>
    <source>
        <strain evidence="2">KCTC 42651</strain>
    </source>
</reference>
<reference evidence="2" key="1">
    <citation type="journal article" date="2014" name="Int. J. Syst. Evol. Microbiol.">
        <title>Complete genome sequence of Corynebacterium casei LMG S-19264T (=DSM 44701T), isolated from a smear-ripened cheese.</title>
        <authorList>
            <consortium name="US DOE Joint Genome Institute (JGI-PGF)"/>
            <person name="Walter F."/>
            <person name="Albersmeier A."/>
            <person name="Kalinowski J."/>
            <person name="Ruckert C."/>
        </authorList>
    </citation>
    <scope>NUCLEOTIDE SEQUENCE</scope>
    <source>
        <strain evidence="2">KCTC 42651</strain>
    </source>
</reference>